<proteinExistence type="inferred from homology"/>
<dbReference type="PROSITE" id="PS50600">
    <property type="entry name" value="ULP_PROTEASE"/>
    <property type="match status" value="1"/>
</dbReference>
<dbReference type="Proteomes" id="UP000002729">
    <property type="component" value="Unassembled WGS sequence"/>
</dbReference>
<keyword evidence="2" id="KW-0645">Protease</keyword>
<dbReference type="SUPFAM" id="SSF54001">
    <property type="entry name" value="Cysteine proteinases"/>
    <property type="match status" value="1"/>
</dbReference>
<protein>
    <recommendedName>
        <fullName evidence="5">Ubiquitin-like protease family profile domain-containing protein</fullName>
    </recommendedName>
</protein>
<feature type="domain" description="Ubiquitin-like protease family profile" evidence="5">
    <location>
        <begin position="1"/>
        <end position="108"/>
    </location>
</feature>
<name>F0YQU7_AURAN</name>
<keyword evidence="4" id="KW-0788">Thiol protease</keyword>
<evidence type="ECO:0000256" key="1">
    <source>
        <dbReference type="ARBA" id="ARBA00005234"/>
    </source>
</evidence>
<dbReference type="InterPro" id="IPR003653">
    <property type="entry name" value="Peptidase_C48_C"/>
</dbReference>
<dbReference type="InterPro" id="IPR038765">
    <property type="entry name" value="Papain-like_cys_pep_sf"/>
</dbReference>
<dbReference type="PANTHER" id="PTHR12606:SF141">
    <property type="entry name" value="GH15225P-RELATED"/>
    <property type="match status" value="1"/>
</dbReference>
<dbReference type="GO" id="GO:0016926">
    <property type="term" value="P:protein desumoylation"/>
    <property type="evidence" value="ECO:0007669"/>
    <property type="project" value="TreeGrafter"/>
</dbReference>
<dbReference type="PANTHER" id="PTHR12606">
    <property type="entry name" value="SENTRIN/SUMO-SPECIFIC PROTEASE"/>
    <property type="match status" value="1"/>
</dbReference>
<dbReference type="Pfam" id="PF02902">
    <property type="entry name" value="Peptidase_C48"/>
    <property type="match status" value="1"/>
</dbReference>
<comment type="similarity">
    <text evidence="1">Belongs to the peptidase C48 family.</text>
</comment>
<accession>F0YQU7</accession>
<dbReference type="InParanoid" id="F0YQU7"/>
<dbReference type="EMBL" id="GL833469">
    <property type="protein sequence ID" value="EGB02512.1"/>
    <property type="molecule type" value="Genomic_DNA"/>
</dbReference>
<evidence type="ECO:0000256" key="3">
    <source>
        <dbReference type="ARBA" id="ARBA00022801"/>
    </source>
</evidence>
<sequence length="141" mass="16193">YAGVKRWTKKFDLFSCKRVFFPVNIVDTHWTLVMADLERKELAYFDGYGDDGESYLRGIRQYLRDEHEAEKGVPLPDEFTFVDTLSVTPVQRDANSCGVFVAFYANYLSLGLPLNFSQADIPHLRQRMMSDILDGSLATPR</sequence>
<dbReference type="GO" id="GO:0016929">
    <property type="term" value="F:deSUMOylase activity"/>
    <property type="evidence" value="ECO:0007669"/>
    <property type="project" value="TreeGrafter"/>
</dbReference>
<dbReference type="GO" id="GO:0005634">
    <property type="term" value="C:nucleus"/>
    <property type="evidence" value="ECO:0007669"/>
    <property type="project" value="TreeGrafter"/>
</dbReference>
<evidence type="ECO:0000313" key="7">
    <source>
        <dbReference type="Proteomes" id="UP000002729"/>
    </source>
</evidence>
<evidence type="ECO:0000256" key="4">
    <source>
        <dbReference type="ARBA" id="ARBA00022807"/>
    </source>
</evidence>
<organism evidence="7">
    <name type="scientific">Aureococcus anophagefferens</name>
    <name type="common">Harmful bloom alga</name>
    <dbReference type="NCBI Taxonomy" id="44056"/>
    <lineage>
        <taxon>Eukaryota</taxon>
        <taxon>Sar</taxon>
        <taxon>Stramenopiles</taxon>
        <taxon>Ochrophyta</taxon>
        <taxon>Pelagophyceae</taxon>
        <taxon>Pelagomonadales</taxon>
        <taxon>Pelagomonadaceae</taxon>
        <taxon>Aureococcus</taxon>
    </lineage>
</organism>
<keyword evidence="7" id="KW-1185">Reference proteome</keyword>
<dbReference type="Gene3D" id="3.40.395.10">
    <property type="entry name" value="Adenoviral Proteinase, Chain A"/>
    <property type="match status" value="1"/>
</dbReference>
<evidence type="ECO:0000313" key="6">
    <source>
        <dbReference type="EMBL" id="EGB02512.1"/>
    </source>
</evidence>
<evidence type="ECO:0000259" key="5">
    <source>
        <dbReference type="PROSITE" id="PS50600"/>
    </source>
</evidence>
<dbReference type="RefSeq" id="XP_009042789.1">
    <property type="nucleotide sequence ID" value="XM_009044541.1"/>
</dbReference>
<dbReference type="KEGG" id="aaf:AURANDRAFT_35184"/>
<dbReference type="AlphaFoldDB" id="F0YQU7"/>
<gene>
    <name evidence="6" type="ORF">AURANDRAFT_35184</name>
</gene>
<dbReference type="eggNOG" id="KOG0778">
    <property type="taxonomic scope" value="Eukaryota"/>
</dbReference>
<evidence type="ECO:0000256" key="2">
    <source>
        <dbReference type="ARBA" id="ARBA00022670"/>
    </source>
</evidence>
<dbReference type="GeneID" id="20221562"/>
<keyword evidence="3" id="KW-0378">Hydrolase</keyword>
<dbReference type="GO" id="GO:0006508">
    <property type="term" value="P:proteolysis"/>
    <property type="evidence" value="ECO:0007669"/>
    <property type="project" value="UniProtKB-KW"/>
</dbReference>
<dbReference type="OrthoDB" id="76387at2759"/>
<feature type="non-terminal residue" evidence="6">
    <location>
        <position position="1"/>
    </location>
</feature>
<reference evidence="6 7" key="1">
    <citation type="journal article" date="2011" name="Proc. Natl. Acad. Sci. U.S.A.">
        <title>Niche of harmful alga Aureococcus anophagefferens revealed through ecogenomics.</title>
        <authorList>
            <person name="Gobler C.J."/>
            <person name="Berry D.L."/>
            <person name="Dyhrman S.T."/>
            <person name="Wilhelm S.W."/>
            <person name="Salamov A."/>
            <person name="Lobanov A.V."/>
            <person name="Zhang Y."/>
            <person name="Collier J.L."/>
            <person name="Wurch L.L."/>
            <person name="Kustka A.B."/>
            <person name="Dill B.D."/>
            <person name="Shah M."/>
            <person name="VerBerkmoes N.C."/>
            <person name="Kuo A."/>
            <person name="Terry A."/>
            <person name="Pangilinan J."/>
            <person name="Lindquist E.A."/>
            <person name="Lucas S."/>
            <person name="Paulsen I.T."/>
            <person name="Hattenrath-Lehmann T.K."/>
            <person name="Talmage S.C."/>
            <person name="Walker E.A."/>
            <person name="Koch F."/>
            <person name="Burson A.M."/>
            <person name="Marcoval M.A."/>
            <person name="Tang Y.Z."/>
            <person name="Lecleir G.R."/>
            <person name="Coyne K.J."/>
            <person name="Berg G.M."/>
            <person name="Bertrand E.M."/>
            <person name="Saito M.A."/>
            <person name="Gladyshev V.N."/>
            <person name="Grigoriev I.V."/>
        </authorList>
    </citation>
    <scope>NUCLEOTIDE SEQUENCE [LARGE SCALE GENOMIC DNA]</scope>
    <source>
        <strain evidence="7">CCMP 1984</strain>
    </source>
</reference>